<evidence type="ECO:0000313" key="1">
    <source>
        <dbReference type="EMBL" id="OGD08978.1"/>
    </source>
</evidence>
<dbReference type="InterPro" id="IPR033469">
    <property type="entry name" value="CYTH-like_dom_sf"/>
</dbReference>
<dbReference type="AlphaFoldDB" id="A0A1F4ZS83"/>
<evidence type="ECO:0008006" key="3">
    <source>
        <dbReference type="Google" id="ProtNLM"/>
    </source>
</evidence>
<sequence length="176" mass="20454">MDEIERERVFLLKQLPADILNYKSVSIQIGDFTLSNAVDLLKIRRKGEKYELIKKEDIKDGTRHEHVIPLNKEEFELLFPVTVRKHSKLRVFYPLGSLMCEIDIYLDDMAGYARAEVEFDSDKTMNDFVAPDWFGDEITLLNHTIHEGLGTITFQTMVDRFKEKNISLNAVFLPTV</sequence>
<comment type="caution">
    <text evidence="1">The sequence shown here is derived from an EMBL/GenBank/DDBJ whole genome shotgun (WGS) entry which is preliminary data.</text>
</comment>
<dbReference type="Gene3D" id="2.40.320.10">
    <property type="entry name" value="Hypothetical Protein Pfu-838710-001"/>
    <property type="match status" value="1"/>
</dbReference>
<organism evidence="1 2">
    <name type="scientific">Candidatus Amesbacteria bacterium RIFOXYB1_FULL_44_23</name>
    <dbReference type="NCBI Taxonomy" id="1797263"/>
    <lineage>
        <taxon>Bacteria</taxon>
        <taxon>Candidatus Amesiibacteriota</taxon>
    </lineage>
</organism>
<dbReference type="Proteomes" id="UP000176424">
    <property type="component" value="Unassembled WGS sequence"/>
</dbReference>
<proteinExistence type="predicted"/>
<evidence type="ECO:0000313" key="2">
    <source>
        <dbReference type="Proteomes" id="UP000176424"/>
    </source>
</evidence>
<dbReference type="STRING" id="1797263.A2397_05790"/>
<protein>
    <recommendedName>
        <fullName evidence="3">CYTH domain-containing protein</fullName>
    </recommendedName>
</protein>
<dbReference type="EMBL" id="MEXR01000043">
    <property type="protein sequence ID" value="OGD08978.1"/>
    <property type="molecule type" value="Genomic_DNA"/>
</dbReference>
<gene>
    <name evidence="1" type="ORF">A2397_05790</name>
</gene>
<dbReference type="SUPFAM" id="SSF55154">
    <property type="entry name" value="CYTH-like phosphatases"/>
    <property type="match status" value="1"/>
</dbReference>
<name>A0A1F4ZS83_9BACT</name>
<accession>A0A1F4ZS83</accession>
<reference evidence="1 2" key="1">
    <citation type="journal article" date="2016" name="Nat. Commun.">
        <title>Thousands of microbial genomes shed light on interconnected biogeochemical processes in an aquifer system.</title>
        <authorList>
            <person name="Anantharaman K."/>
            <person name="Brown C.T."/>
            <person name="Hug L.A."/>
            <person name="Sharon I."/>
            <person name="Castelle C.J."/>
            <person name="Probst A.J."/>
            <person name="Thomas B.C."/>
            <person name="Singh A."/>
            <person name="Wilkins M.J."/>
            <person name="Karaoz U."/>
            <person name="Brodie E.L."/>
            <person name="Williams K.H."/>
            <person name="Hubbard S.S."/>
            <person name="Banfield J.F."/>
        </authorList>
    </citation>
    <scope>NUCLEOTIDE SEQUENCE [LARGE SCALE GENOMIC DNA]</scope>
</reference>